<name>A0A1M4MNC9_9EURY</name>
<dbReference type="GO" id="GO:0001514">
    <property type="term" value="P:selenocysteine incorporation"/>
    <property type="evidence" value="ECO:0007669"/>
    <property type="project" value="TreeGrafter"/>
</dbReference>
<protein>
    <submittedName>
        <fullName evidence="2">SelB translation factor</fullName>
    </submittedName>
</protein>
<dbReference type="SUPFAM" id="SSF50447">
    <property type="entry name" value="Translation proteins"/>
    <property type="match status" value="1"/>
</dbReference>
<dbReference type="Gene3D" id="2.40.30.10">
    <property type="entry name" value="Translation factors"/>
    <property type="match status" value="1"/>
</dbReference>
<evidence type="ECO:0000313" key="3">
    <source>
        <dbReference type="Proteomes" id="UP000184671"/>
    </source>
</evidence>
<dbReference type="GO" id="GO:0003746">
    <property type="term" value="F:translation elongation factor activity"/>
    <property type="evidence" value="ECO:0007669"/>
    <property type="project" value="TreeGrafter"/>
</dbReference>
<dbReference type="Pfam" id="PF03144">
    <property type="entry name" value="GTP_EFTU_D2"/>
    <property type="match status" value="1"/>
</dbReference>
<dbReference type="EMBL" id="FMID01000059">
    <property type="protein sequence ID" value="SCL76431.1"/>
    <property type="molecule type" value="Genomic_DNA"/>
</dbReference>
<gene>
    <name evidence="2" type="primary">selB_2</name>
    <name evidence="2" type="ORF">L21_2361</name>
</gene>
<sequence>MRGDMYLSDTAWRGVTVRGASQGSEVNLIRWAVKPLCHMGNLNIAVLGPAGYAKDLGKKGTESDITFYNLKKGEDTVTIIEPTRYPERLAPLFYAASMADAALVVVSEITPTLGEWVLMLDEARVERGYIVLRNYLSPGDVAPLFRGTVLERYEFVEEDPIALRDLLLREAHARISVPPAAGTVGAIPIDHHFNVRGIGTVILGGVVRGGIRKHDTLKVYPGEQAITVRSIQKHDDDFDWAAEGDRVGLALKNVESDDLDRGFVLSDDPAIRTGTTIEARATLVKYWPAPLTAGTVLHLGHWMQFIPARVEAVRDDGDWRQPTLTLALEKDLVYLPGDTAVLHYLEGGKLRIAGHIELA</sequence>
<proteinExistence type="predicted"/>
<organism evidence="2 3">
    <name type="scientific">Methanoculleus chikugoensis</name>
    <dbReference type="NCBI Taxonomy" id="118126"/>
    <lineage>
        <taxon>Archaea</taxon>
        <taxon>Methanobacteriati</taxon>
        <taxon>Methanobacteriota</taxon>
        <taxon>Stenosarchaea group</taxon>
        <taxon>Methanomicrobia</taxon>
        <taxon>Methanomicrobiales</taxon>
        <taxon>Methanomicrobiaceae</taxon>
        <taxon>Methanoculleus</taxon>
    </lineage>
</organism>
<dbReference type="Proteomes" id="UP000184671">
    <property type="component" value="Unassembled WGS sequence"/>
</dbReference>
<dbReference type="InterPro" id="IPR004161">
    <property type="entry name" value="EFTu-like_2"/>
</dbReference>
<evidence type="ECO:0000313" key="2">
    <source>
        <dbReference type="EMBL" id="SCL76431.1"/>
    </source>
</evidence>
<dbReference type="InterPro" id="IPR050055">
    <property type="entry name" value="EF-Tu_GTPase"/>
</dbReference>
<dbReference type="Gene3D" id="3.40.50.300">
    <property type="entry name" value="P-loop containing nucleotide triphosphate hydrolases"/>
    <property type="match status" value="1"/>
</dbReference>
<feature type="domain" description="Translation elongation factor EFTu-like" evidence="1">
    <location>
        <begin position="199"/>
        <end position="265"/>
    </location>
</feature>
<dbReference type="GO" id="GO:0005525">
    <property type="term" value="F:GTP binding"/>
    <property type="evidence" value="ECO:0007669"/>
    <property type="project" value="InterPro"/>
</dbReference>
<accession>A0A1M4MNC9</accession>
<dbReference type="InterPro" id="IPR009000">
    <property type="entry name" value="Transl_B-barrel_sf"/>
</dbReference>
<dbReference type="AlphaFoldDB" id="A0A1M4MNC9"/>
<evidence type="ECO:0000259" key="1">
    <source>
        <dbReference type="Pfam" id="PF03144"/>
    </source>
</evidence>
<dbReference type="PANTHER" id="PTHR43721">
    <property type="entry name" value="ELONGATION FACTOR TU-RELATED"/>
    <property type="match status" value="1"/>
</dbReference>
<dbReference type="STRING" id="118126.L21_2361"/>
<dbReference type="InterPro" id="IPR027417">
    <property type="entry name" value="P-loop_NTPase"/>
</dbReference>
<dbReference type="PANTHER" id="PTHR43721:SF11">
    <property type="entry name" value="SELENOCYSTEINE-SPECIFIC ELONGATION FACTOR"/>
    <property type="match status" value="1"/>
</dbReference>
<reference evidence="2 3" key="1">
    <citation type="submission" date="2016-08" db="EMBL/GenBank/DDBJ databases">
        <authorList>
            <person name="Seilhamer J.J."/>
        </authorList>
    </citation>
    <scope>NUCLEOTIDE SEQUENCE [LARGE SCALE GENOMIC DNA]</scope>
    <source>
        <strain evidence="2">L21-II-0</strain>
    </source>
</reference>